<protein>
    <submittedName>
        <fullName evidence="2">Xylose isomerase</fullName>
    </submittedName>
</protein>
<evidence type="ECO:0000259" key="1">
    <source>
        <dbReference type="Pfam" id="PF01261"/>
    </source>
</evidence>
<evidence type="ECO:0000313" key="2">
    <source>
        <dbReference type="EMBL" id="BDP43540.1"/>
    </source>
</evidence>
<dbReference type="InterPro" id="IPR036237">
    <property type="entry name" value="Xyl_isomerase-like_sf"/>
</dbReference>
<dbReference type="Gene3D" id="3.20.20.150">
    <property type="entry name" value="Divalent-metal-dependent TIM barrel enzymes"/>
    <property type="match status" value="1"/>
</dbReference>
<dbReference type="Proteomes" id="UP001064971">
    <property type="component" value="Plasmid pDAETH-1"/>
</dbReference>
<dbReference type="InterPro" id="IPR050312">
    <property type="entry name" value="IolE/XylAMocC-like"/>
</dbReference>
<dbReference type="PANTHER" id="PTHR12110">
    <property type="entry name" value="HYDROXYPYRUVATE ISOMERASE"/>
    <property type="match status" value="1"/>
</dbReference>
<feature type="domain" description="Xylose isomerase-like TIM barrel" evidence="1">
    <location>
        <begin position="32"/>
        <end position="246"/>
    </location>
</feature>
<proteinExistence type="predicted"/>
<accession>A0ABM8AIA3</accession>
<keyword evidence="2" id="KW-0413">Isomerase</keyword>
<organism evidence="2 3">
    <name type="scientific">Deinococcus aetherius</name>
    <dbReference type="NCBI Taxonomy" id="200252"/>
    <lineage>
        <taxon>Bacteria</taxon>
        <taxon>Thermotogati</taxon>
        <taxon>Deinococcota</taxon>
        <taxon>Deinococci</taxon>
        <taxon>Deinococcales</taxon>
        <taxon>Deinococcaceae</taxon>
        <taxon>Deinococcus</taxon>
    </lineage>
</organism>
<dbReference type="Pfam" id="PF01261">
    <property type="entry name" value="AP_endonuc_2"/>
    <property type="match status" value="1"/>
</dbReference>
<dbReference type="GO" id="GO:0016853">
    <property type="term" value="F:isomerase activity"/>
    <property type="evidence" value="ECO:0007669"/>
    <property type="project" value="UniProtKB-KW"/>
</dbReference>
<name>A0ABM8AIA3_9DEIO</name>
<dbReference type="RefSeq" id="WP_264778017.1">
    <property type="nucleotide sequence ID" value="NZ_AP026561.1"/>
</dbReference>
<dbReference type="PANTHER" id="PTHR12110:SF41">
    <property type="entry name" value="INOSOSE DEHYDRATASE"/>
    <property type="match status" value="1"/>
</dbReference>
<gene>
    <name evidence="2" type="ORF">DAETH_35090</name>
</gene>
<dbReference type="SUPFAM" id="SSF51658">
    <property type="entry name" value="Xylose isomerase-like"/>
    <property type="match status" value="1"/>
</dbReference>
<geneLocation type="plasmid" evidence="2 3">
    <name>pDAETH-1</name>
</geneLocation>
<dbReference type="EMBL" id="AP026561">
    <property type="protein sequence ID" value="BDP43540.1"/>
    <property type="molecule type" value="Genomic_DNA"/>
</dbReference>
<reference evidence="2" key="1">
    <citation type="submission" date="2022-07" db="EMBL/GenBank/DDBJ databases">
        <title>Complete Genome Sequence of the Radioresistant Bacterium Deinococcus aetherius ST0316, Isolated from the Air Dust collected in Lower Stratosphere above Japan.</title>
        <authorList>
            <person name="Satoh K."/>
            <person name="Hagiwara K."/>
            <person name="Katsumata K."/>
            <person name="Kubo A."/>
            <person name="Yokobori S."/>
            <person name="Yamagishi A."/>
            <person name="Oono Y."/>
            <person name="Narumi I."/>
        </authorList>
    </citation>
    <scope>NUCLEOTIDE SEQUENCE</scope>
    <source>
        <strain evidence="2">ST0316</strain>
        <plasmid evidence="2">pDAETH-1</plasmid>
    </source>
</reference>
<sequence>MTDSQTTPRGTLSVQMYTFRDAQQADPTATVARVAGIGFRYVEPFGIGSSRQTPAARMATATTLRRDLGDHGLGLSSVHAAAPYGPQADAILDELDLIGAKLAVVSWPGEVHGFERDALSTLDGTRRFAGAMNEAARNASARGIRLGYHNHWWEWDTLENGQAAYDTLLGLLDPQVFTEVDIYWARTAGQDPAELLQRLGDRTLALHVKDGPATPEADQVPLGGGVVDYRAAILAAPSAKWHVLEMDRSAGDVFADVEQSARRLVEEGLSSWEG</sequence>
<keyword evidence="2" id="KW-0614">Plasmid</keyword>
<keyword evidence="3" id="KW-1185">Reference proteome</keyword>
<dbReference type="InterPro" id="IPR013022">
    <property type="entry name" value="Xyl_isomerase-like_TIM-brl"/>
</dbReference>
<evidence type="ECO:0000313" key="3">
    <source>
        <dbReference type="Proteomes" id="UP001064971"/>
    </source>
</evidence>